<dbReference type="Pfam" id="PF00578">
    <property type="entry name" value="AhpC-TSA"/>
    <property type="match status" value="1"/>
</dbReference>
<accession>A0ABT5VDQ7</accession>
<dbReference type="PANTHER" id="PTHR42852">
    <property type="entry name" value="THIOL:DISULFIDE INTERCHANGE PROTEIN DSBE"/>
    <property type="match status" value="1"/>
</dbReference>
<evidence type="ECO:0000256" key="1">
    <source>
        <dbReference type="ARBA" id="ARBA00004196"/>
    </source>
</evidence>
<evidence type="ECO:0000256" key="4">
    <source>
        <dbReference type="ARBA" id="ARBA00023157"/>
    </source>
</evidence>
<evidence type="ECO:0000256" key="2">
    <source>
        <dbReference type="ARBA" id="ARBA00022748"/>
    </source>
</evidence>
<dbReference type="InterPro" id="IPR017937">
    <property type="entry name" value="Thioredoxin_CS"/>
</dbReference>
<evidence type="ECO:0000256" key="3">
    <source>
        <dbReference type="ARBA" id="ARBA00022968"/>
    </source>
</evidence>
<keyword evidence="3" id="KW-0735">Signal-anchor</keyword>
<dbReference type="SUPFAM" id="SSF52833">
    <property type="entry name" value="Thioredoxin-like"/>
    <property type="match status" value="1"/>
</dbReference>
<proteinExistence type="predicted"/>
<name>A0ABT5VDQ7_9BACI</name>
<keyword evidence="5" id="KW-0676">Redox-active center</keyword>
<evidence type="ECO:0000313" key="8">
    <source>
        <dbReference type="Proteomes" id="UP001148125"/>
    </source>
</evidence>
<comment type="subcellular location">
    <subcellularLocation>
        <location evidence="1">Cell envelope</location>
    </subcellularLocation>
</comment>
<dbReference type="RefSeq" id="WP_275117488.1">
    <property type="nucleotide sequence ID" value="NZ_JAOTPO010000003.1"/>
</dbReference>
<dbReference type="PROSITE" id="PS00194">
    <property type="entry name" value="THIOREDOXIN_1"/>
    <property type="match status" value="1"/>
</dbReference>
<dbReference type="InterPro" id="IPR013766">
    <property type="entry name" value="Thioredoxin_domain"/>
</dbReference>
<evidence type="ECO:0000313" key="7">
    <source>
        <dbReference type="EMBL" id="MDE5412857.1"/>
    </source>
</evidence>
<dbReference type="InterPro" id="IPR000866">
    <property type="entry name" value="AhpC/TSA"/>
</dbReference>
<reference evidence="7" key="1">
    <citation type="submission" date="2024-05" db="EMBL/GenBank/DDBJ databases">
        <title>Alkalihalobacillus sp. strain MEB203 novel alkaliphilic bacterium from Lonar Lake, India.</title>
        <authorList>
            <person name="Joshi A."/>
            <person name="Thite S."/>
            <person name="Mengade P."/>
        </authorList>
    </citation>
    <scope>NUCLEOTIDE SEQUENCE</scope>
    <source>
        <strain evidence="7">MEB 203</strain>
    </source>
</reference>
<dbReference type="InterPro" id="IPR050553">
    <property type="entry name" value="Thioredoxin_ResA/DsbE_sf"/>
</dbReference>
<evidence type="ECO:0000259" key="6">
    <source>
        <dbReference type="PROSITE" id="PS51352"/>
    </source>
</evidence>
<dbReference type="PROSITE" id="PS51352">
    <property type="entry name" value="THIOREDOXIN_2"/>
    <property type="match status" value="1"/>
</dbReference>
<keyword evidence="8" id="KW-1185">Reference proteome</keyword>
<sequence>MKNLSLVLVFITVGVFIWFGNYQESSATNEGHLVLPQVGYQAPAFSLENFEGRMIDSEEFQGKPVLLNFWASWCPPCRVEMPHLISVYEQFSDQVDFVGINMAHQDRNEAALGFIANYEVPYDNLVDYDGEVARQFRVTAFPTTVVIDHKGIITYRRVGGMTERELMNVMHSVLEEGSN</sequence>
<keyword evidence="2" id="KW-0201">Cytochrome c-type biogenesis</keyword>
<dbReference type="Gene3D" id="3.40.30.10">
    <property type="entry name" value="Glutaredoxin"/>
    <property type="match status" value="1"/>
</dbReference>
<gene>
    <name evidence="7" type="ORF">N7Z68_05630</name>
</gene>
<keyword evidence="3" id="KW-0812">Transmembrane</keyword>
<dbReference type="Proteomes" id="UP001148125">
    <property type="component" value="Unassembled WGS sequence"/>
</dbReference>
<dbReference type="PANTHER" id="PTHR42852:SF6">
    <property type="entry name" value="THIOL:DISULFIDE INTERCHANGE PROTEIN DSBE"/>
    <property type="match status" value="1"/>
</dbReference>
<dbReference type="CDD" id="cd02966">
    <property type="entry name" value="TlpA_like_family"/>
    <property type="match status" value="1"/>
</dbReference>
<dbReference type="InterPro" id="IPR036249">
    <property type="entry name" value="Thioredoxin-like_sf"/>
</dbReference>
<feature type="domain" description="Thioredoxin" evidence="6">
    <location>
        <begin position="36"/>
        <end position="175"/>
    </location>
</feature>
<evidence type="ECO:0000256" key="5">
    <source>
        <dbReference type="ARBA" id="ARBA00023284"/>
    </source>
</evidence>
<keyword evidence="4" id="KW-1015">Disulfide bond</keyword>
<comment type="caution">
    <text evidence="7">The sequence shown here is derived from an EMBL/GenBank/DDBJ whole genome shotgun (WGS) entry which is preliminary data.</text>
</comment>
<dbReference type="EMBL" id="JAOTPO010000003">
    <property type="protein sequence ID" value="MDE5412857.1"/>
    <property type="molecule type" value="Genomic_DNA"/>
</dbReference>
<organism evidence="7 8">
    <name type="scientific">Alkalihalobacterium chitinilyticum</name>
    <dbReference type="NCBI Taxonomy" id="2980103"/>
    <lineage>
        <taxon>Bacteria</taxon>
        <taxon>Bacillati</taxon>
        <taxon>Bacillota</taxon>
        <taxon>Bacilli</taxon>
        <taxon>Bacillales</taxon>
        <taxon>Bacillaceae</taxon>
        <taxon>Alkalihalobacterium</taxon>
    </lineage>
</organism>
<protein>
    <submittedName>
        <fullName evidence="7">TlpA family protein disulfide reductase</fullName>
    </submittedName>
</protein>